<evidence type="ECO:0000256" key="1">
    <source>
        <dbReference type="ARBA" id="ARBA00009684"/>
    </source>
</evidence>
<dbReference type="InterPro" id="IPR036554">
    <property type="entry name" value="GHMP_kinase_C_sf"/>
</dbReference>
<comment type="caution">
    <text evidence="12">The sequence shown here is derived from an EMBL/GenBank/DDBJ whole genome shotgun (WGS) entry which is preliminary data.</text>
</comment>
<comment type="pathway">
    <text evidence="9">Isoprenoid biosynthesis; isopentenyl diphosphate biosynthesis via DXP pathway; isopentenyl diphosphate from 1-deoxy-D-xylulose 5-phosphate: step 3/6.</text>
</comment>
<dbReference type="GO" id="GO:0050515">
    <property type="term" value="F:4-(cytidine 5'-diphospho)-2-C-methyl-D-erythritol kinase activity"/>
    <property type="evidence" value="ECO:0007669"/>
    <property type="project" value="UniProtKB-UniRule"/>
</dbReference>
<evidence type="ECO:0000256" key="4">
    <source>
        <dbReference type="ARBA" id="ARBA00022679"/>
    </source>
</evidence>
<dbReference type="UniPathway" id="UPA00056">
    <property type="reaction ID" value="UER00094"/>
</dbReference>
<keyword evidence="7 9" id="KW-0067">ATP-binding</keyword>
<evidence type="ECO:0000256" key="8">
    <source>
        <dbReference type="ARBA" id="ARBA00032554"/>
    </source>
</evidence>
<organism evidence="12 13">
    <name type="scientific">Anaerococcus nagyae</name>
    <dbReference type="NCBI Taxonomy" id="1755241"/>
    <lineage>
        <taxon>Bacteria</taxon>
        <taxon>Bacillati</taxon>
        <taxon>Bacillota</taxon>
        <taxon>Tissierellia</taxon>
        <taxon>Tissierellales</taxon>
        <taxon>Peptoniphilaceae</taxon>
        <taxon>Anaerococcus</taxon>
    </lineage>
</organism>
<dbReference type="GO" id="GO:0005524">
    <property type="term" value="F:ATP binding"/>
    <property type="evidence" value="ECO:0007669"/>
    <property type="project" value="UniProtKB-UniRule"/>
</dbReference>
<dbReference type="PANTHER" id="PTHR43527:SF2">
    <property type="entry name" value="4-DIPHOSPHOCYTIDYL-2-C-METHYL-D-ERYTHRITOL KINASE, CHLOROPLASTIC"/>
    <property type="match status" value="1"/>
</dbReference>
<dbReference type="PIRSF" id="PIRSF010376">
    <property type="entry name" value="IspE"/>
    <property type="match status" value="1"/>
</dbReference>
<comment type="similarity">
    <text evidence="1 9">Belongs to the GHMP kinase family. IspE subfamily.</text>
</comment>
<dbReference type="InterPro" id="IPR014721">
    <property type="entry name" value="Ribsml_uS5_D2-typ_fold_subgr"/>
</dbReference>
<dbReference type="SUPFAM" id="SSF54211">
    <property type="entry name" value="Ribosomal protein S5 domain 2-like"/>
    <property type="match status" value="1"/>
</dbReference>
<keyword evidence="6 9" id="KW-0418">Kinase</keyword>
<dbReference type="AlphaFoldDB" id="A0A3E2TGB9"/>
<dbReference type="Proteomes" id="UP000261011">
    <property type="component" value="Unassembled WGS sequence"/>
</dbReference>
<evidence type="ECO:0000259" key="11">
    <source>
        <dbReference type="Pfam" id="PF08544"/>
    </source>
</evidence>
<accession>A0A3E2TGB9</accession>
<evidence type="ECO:0000256" key="3">
    <source>
        <dbReference type="ARBA" id="ARBA00017473"/>
    </source>
</evidence>
<dbReference type="EC" id="2.7.1.148" evidence="2 9"/>
<evidence type="ECO:0000313" key="12">
    <source>
        <dbReference type="EMBL" id="RGB75123.1"/>
    </source>
</evidence>
<evidence type="ECO:0000256" key="9">
    <source>
        <dbReference type="HAMAP-Rule" id="MF_00061"/>
    </source>
</evidence>
<dbReference type="InterPro" id="IPR013750">
    <property type="entry name" value="GHMP_kinase_C_dom"/>
</dbReference>
<reference evidence="12 13" key="1">
    <citation type="submission" date="2018-08" db="EMBL/GenBank/DDBJ databases">
        <title>A genome reference for cultivated species of the human gut microbiota.</title>
        <authorList>
            <person name="Zou Y."/>
            <person name="Xue W."/>
            <person name="Luo G."/>
        </authorList>
    </citation>
    <scope>NUCLEOTIDE SEQUENCE [LARGE SCALE GENOMIC DNA]</scope>
    <source>
        <strain evidence="12 13">OF01-3</strain>
    </source>
</reference>
<dbReference type="Pfam" id="PF00288">
    <property type="entry name" value="GHMP_kinases_N"/>
    <property type="match status" value="1"/>
</dbReference>
<keyword evidence="4 9" id="KW-0808">Transferase</keyword>
<dbReference type="SUPFAM" id="SSF55060">
    <property type="entry name" value="GHMP Kinase, C-terminal domain"/>
    <property type="match status" value="1"/>
</dbReference>
<evidence type="ECO:0000256" key="7">
    <source>
        <dbReference type="ARBA" id="ARBA00022840"/>
    </source>
</evidence>
<name>A0A3E2TGB9_9FIRM</name>
<dbReference type="RefSeq" id="WP_117522099.1">
    <property type="nucleotide sequence ID" value="NZ_QVEU01000007.1"/>
</dbReference>
<evidence type="ECO:0000256" key="5">
    <source>
        <dbReference type="ARBA" id="ARBA00022741"/>
    </source>
</evidence>
<sequence length="278" mass="31486">MNRKCFAKINLSLDSLYLRKDGYHEIDTIMARISLFDELKINKSSDSSFHYISNLPDICSLEDNLIFKAWNILKDRVDNPGIDVKLNKKIPIAAGLAGGSTDAAEMIKGLNELWKLDLSKKEMMDIGASLGADIPFFFEEKMARAKGVGEKIYPFKNKLKMKILIINDGTEISSAFVYKNMKDYGHIENNKIVEGLKDGNKKIIDDFENVMEDVIFENYPHLEKIKENLLELGANKTLVSGSGASIFAIFFDDSLYENAYKVLSNKYNLVEKVELIDD</sequence>
<dbReference type="OrthoDB" id="9809438at2"/>
<dbReference type="HAMAP" id="MF_00061">
    <property type="entry name" value="IspE"/>
    <property type="match status" value="1"/>
</dbReference>
<dbReference type="GO" id="GO:0016114">
    <property type="term" value="P:terpenoid biosynthetic process"/>
    <property type="evidence" value="ECO:0007669"/>
    <property type="project" value="UniProtKB-UniRule"/>
</dbReference>
<dbReference type="PANTHER" id="PTHR43527">
    <property type="entry name" value="4-DIPHOSPHOCYTIDYL-2-C-METHYL-D-ERYTHRITOL KINASE, CHLOROPLASTIC"/>
    <property type="match status" value="1"/>
</dbReference>
<keyword evidence="13" id="KW-1185">Reference proteome</keyword>
<evidence type="ECO:0000256" key="6">
    <source>
        <dbReference type="ARBA" id="ARBA00022777"/>
    </source>
</evidence>
<evidence type="ECO:0000256" key="2">
    <source>
        <dbReference type="ARBA" id="ARBA00012052"/>
    </source>
</evidence>
<dbReference type="InterPro" id="IPR020568">
    <property type="entry name" value="Ribosomal_Su5_D2-typ_SF"/>
</dbReference>
<feature type="domain" description="GHMP kinase C-terminal" evidence="11">
    <location>
        <begin position="211"/>
        <end position="268"/>
    </location>
</feature>
<dbReference type="Gene3D" id="3.30.70.890">
    <property type="entry name" value="GHMP kinase, C-terminal domain"/>
    <property type="match status" value="1"/>
</dbReference>
<protein>
    <recommendedName>
        <fullName evidence="3 9">4-diphosphocytidyl-2-C-methyl-D-erythritol kinase</fullName>
        <shortName evidence="9">CMK</shortName>
        <ecNumber evidence="2 9">2.7.1.148</ecNumber>
    </recommendedName>
    <alternativeName>
        <fullName evidence="8 9">4-(cytidine-5'-diphospho)-2-C-methyl-D-erythritol kinase</fullName>
    </alternativeName>
</protein>
<feature type="active site" evidence="9">
    <location>
        <position position="133"/>
    </location>
</feature>
<comment type="catalytic activity">
    <reaction evidence="9">
        <text>4-CDP-2-C-methyl-D-erythritol + ATP = 4-CDP-2-C-methyl-D-erythritol 2-phosphate + ADP + H(+)</text>
        <dbReference type="Rhea" id="RHEA:18437"/>
        <dbReference type="ChEBI" id="CHEBI:15378"/>
        <dbReference type="ChEBI" id="CHEBI:30616"/>
        <dbReference type="ChEBI" id="CHEBI:57823"/>
        <dbReference type="ChEBI" id="CHEBI:57919"/>
        <dbReference type="ChEBI" id="CHEBI:456216"/>
        <dbReference type="EC" id="2.7.1.148"/>
    </reaction>
</comment>
<dbReference type="Pfam" id="PF08544">
    <property type="entry name" value="GHMP_kinases_C"/>
    <property type="match status" value="1"/>
</dbReference>
<dbReference type="GO" id="GO:0019288">
    <property type="term" value="P:isopentenyl diphosphate biosynthetic process, methylerythritol 4-phosphate pathway"/>
    <property type="evidence" value="ECO:0007669"/>
    <property type="project" value="UniProtKB-UniRule"/>
</dbReference>
<keyword evidence="5 9" id="KW-0547">Nucleotide-binding</keyword>
<dbReference type="EMBL" id="QVEU01000007">
    <property type="protein sequence ID" value="RGB75123.1"/>
    <property type="molecule type" value="Genomic_DNA"/>
</dbReference>
<dbReference type="InterPro" id="IPR006204">
    <property type="entry name" value="GHMP_kinase_N_dom"/>
</dbReference>
<feature type="active site" evidence="9">
    <location>
        <position position="8"/>
    </location>
</feature>
<dbReference type="Gene3D" id="3.30.230.10">
    <property type="match status" value="1"/>
</dbReference>
<dbReference type="NCBIfam" id="TIGR00154">
    <property type="entry name" value="ispE"/>
    <property type="match status" value="1"/>
</dbReference>
<evidence type="ECO:0000313" key="13">
    <source>
        <dbReference type="Proteomes" id="UP000261011"/>
    </source>
</evidence>
<proteinExistence type="inferred from homology"/>
<evidence type="ECO:0000259" key="10">
    <source>
        <dbReference type="Pfam" id="PF00288"/>
    </source>
</evidence>
<keyword evidence="9" id="KW-0414">Isoprene biosynthesis</keyword>
<comment type="function">
    <text evidence="9">Catalyzes the phosphorylation of the position 2 hydroxy group of 4-diphosphocytidyl-2C-methyl-D-erythritol.</text>
</comment>
<feature type="domain" description="GHMP kinase N-terminal" evidence="10">
    <location>
        <begin position="64"/>
        <end position="137"/>
    </location>
</feature>
<dbReference type="InterPro" id="IPR004424">
    <property type="entry name" value="IspE"/>
</dbReference>
<gene>
    <name evidence="9 12" type="primary">ispE</name>
    <name evidence="12" type="ORF">DXA39_07510</name>
</gene>
<feature type="binding site" evidence="9">
    <location>
        <begin position="91"/>
        <end position="101"/>
    </location>
    <ligand>
        <name>ATP</name>
        <dbReference type="ChEBI" id="CHEBI:30616"/>
    </ligand>
</feature>